<dbReference type="Pfam" id="PF02381">
    <property type="entry name" value="MraZ"/>
    <property type="match status" value="1"/>
</dbReference>
<dbReference type="CDD" id="cd16321">
    <property type="entry name" value="MraZ_C"/>
    <property type="match status" value="1"/>
</dbReference>
<feature type="domain" description="SpoVT-AbrB" evidence="2">
    <location>
        <begin position="61"/>
        <end position="104"/>
    </location>
</feature>
<name>A0A068NLQ6_FIMGI</name>
<reference evidence="3 4" key="1">
    <citation type="journal article" date="2014" name="PLoS ONE">
        <title>The first complete genome sequence of the class fimbriimonadia in the phylum armatimonadetes.</title>
        <authorList>
            <person name="Hu Z.Y."/>
            <person name="Wang Y.Z."/>
            <person name="Im W.T."/>
            <person name="Wang S.Y."/>
            <person name="Zhao G.P."/>
            <person name="Zheng H.J."/>
            <person name="Quan Z.X."/>
        </authorList>
    </citation>
    <scope>NUCLEOTIDE SEQUENCE [LARGE SCALE GENOMIC DNA]</scope>
    <source>
        <strain evidence="3">Gsoil 348</strain>
    </source>
</reference>
<gene>
    <name evidence="3" type="ORF">OP10G_0327</name>
</gene>
<evidence type="ECO:0000313" key="3">
    <source>
        <dbReference type="EMBL" id="AIE83695.1"/>
    </source>
</evidence>
<dbReference type="KEGG" id="fgi:OP10G_0327"/>
<proteinExistence type="predicted"/>
<dbReference type="InterPro" id="IPR038619">
    <property type="entry name" value="MraZ_sf"/>
</dbReference>
<dbReference type="InterPro" id="IPR007159">
    <property type="entry name" value="SpoVT-AbrB_dom"/>
</dbReference>
<evidence type="ECO:0000259" key="2">
    <source>
        <dbReference type="PROSITE" id="PS51740"/>
    </source>
</evidence>
<keyword evidence="4" id="KW-1185">Reference proteome</keyword>
<evidence type="ECO:0000313" key="4">
    <source>
        <dbReference type="Proteomes" id="UP000027982"/>
    </source>
</evidence>
<protein>
    <submittedName>
        <fullName evidence="3">MraZ protein</fullName>
    </submittedName>
</protein>
<dbReference type="AlphaFoldDB" id="A0A068NLQ6"/>
<dbReference type="STRING" id="661478.OP10G_0327"/>
<dbReference type="SUPFAM" id="SSF89447">
    <property type="entry name" value="AbrB/MazE/MraZ-like"/>
    <property type="match status" value="1"/>
</dbReference>
<organism evidence="3 4">
    <name type="scientific">Fimbriimonas ginsengisoli Gsoil 348</name>
    <dbReference type="NCBI Taxonomy" id="661478"/>
    <lineage>
        <taxon>Bacteria</taxon>
        <taxon>Bacillati</taxon>
        <taxon>Armatimonadota</taxon>
        <taxon>Fimbriimonadia</taxon>
        <taxon>Fimbriimonadales</taxon>
        <taxon>Fimbriimonadaceae</taxon>
        <taxon>Fimbriimonas</taxon>
    </lineage>
</organism>
<keyword evidence="1" id="KW-0238">DNA-binding</keyword>
<dbReference type="EMBL" id="CP007139">
    <property type="protein sequence ID" value="AIE83695.1"/>
    <property type="molecule type" value="Genomic_DNA"/>
</dbReference>
<accession>A0A068NLQ6</accession>
<dbReference type="GO" id="GO:0003677">
    <property type="term" value="F:DNA binding"/>
    <property type="evidence" value="ECO:0007669"/>
    <property type="project" value="UniProtKB-UniRule"/>
</dbReference>
<dbReference type="HOGENOM" id="CLU_2117401_0_0_0"/>
<dbReference type="InterPro" id="IPR035644">
    <property type="entry name" value="MraZ_C"/>
</dbReference>
<dbReference type="PROSITE" id="PS51740">
    <property type="entry name" value="SPOVT_ABRB"/>
    <property type="match status" value="1"/>
</dbReference>
<dbReference type="OrthoDB" id="9807753at2"/>
<dbReference type="Gene3D" id="3.40.1550.20">
    <property type="entry name" value="Transcriptional regulator MraZ domain"/>
    <property type="match status" value="1"/>
</dbReference>
<sequence length="114" mass="12852">MNSLLGQYEIELEDDGRLRLPPRFAAILTPRLVAWLTPYRAIRVASRDEALEAVAEHGFLHVQVDLGSDGYLPIPADLARDAGLTADALVIGMGRFFEIWSREEYAIFSQEHLR</sequence>
<dbReference type="InterPro" id="IPR020603">
    <property type="entry name" value="MraZ_dom"/>
</dbReference>
<dbReference type="Proteomes" id="UP000027982">
    <property type="component" value="Chromosome"/>
</dbReference>
<dbReference type="RefSeq" id="WP_025227634.1">
    <property type="nucleotide sequence ID" value="NZ_CP007139.1"/>
</dbReference>
<dbReference type="InterPro" id="IPR037914">
    <property type="entry name" value="SpoVT-AbrB_sf"/>
</dbReference>
<evidence type="ECO:0000256" key="1">
    <source>
        <dbReference type="PROSITE-ProRule" id="PRU01076"/>
    </source>
</evidence>